<protein>
    <recommendedName>
        <fullName evidence="4">Pectinesterase</fullName>
        <ecNumber evidence="4">3.1.1.11</ecNumber>
    </recommendedName>
</protein>
<dbReference type="GO" id="GO:0045490">
    <property type="term" value="P:pectin catabolic process"/>
    <property type="evidence" value="ECO:0007669"/>
    <property type="project" value="UniProtKB-UniRule"/>
</dbReference>
<feature type="domain" description="Pectinesterase catalytic" evidence="5">
    <location>
        <begin position="41"/>
        <end position="326"/>
    </location>
</feature>
<accession>A0A1M7K889</accession>
<dbReference type="InterPro" id="IPR000070">
    <property type="entry name" value="Pectinesterase_cat"/>
</dbReference>
<dbReference type="SUPFAM" id="SSF51126">
    <property type="entry name" value="Pectin lyase-like"/>
    <property type="match status" value="1"/>
</dbReference>
<sequence length="352" mass="37572">MRNFLFAFLCAAAFLACGKSSTPPVTTASVKPQTELLVPINITVAQDGSGNYTTIQQAFNAVPDNSSNRTVIYIKNGTYKEVLTLASSKKNVTIVGESVNGVKLTYDNYASKINPATGAAYGTSGSSSTFIRAEGFYAVNITFENSSGPVGQALAIYIAGDKAVFNNCRFLGRQDTYYGGNCRQYLKNCYLEGTTDFIFGPSTAVFESCKLYSYGGSAITAASTESYVPYGFVFLKCNISGAAGAKTDLGRPWRPYAAVAYLNTAMTSVINTAGWNNWGNAANESTARYGEYRNNGDGSNIDGRPAWIHRITTAEAAGYTVLNVLKTTYTNPVTTDNWNPGTVISATGATVN</sequence>
<dbReference type="GO" id="GO:0009279">
    <property type="term" value="C:cell outer membrane"/>
    <property type="evidence" value="ECO:0007669"/>
    <property type="project" value="TreeGrafter"/>
</dbReference>
<keyword evidence="2 4" id="KW-0378">Hydrolase</keyword>
<reference evidence="6 7" key="1">
    <citation type="submission" date="2016-11" db="EMBL/GenBank/DDBJ databases">
        <authorList>
            <person name="Jaros S."/>
            <person name="Januszkiewicz K."/>
            <person name="Wedrychowicz H."/>
        </authorList>
    </citation>
    <scope>NUCLEOTIDE SEQUENCE [LARGE SCALE GENOMIC DNA]</scope>
    <source>
        <strain evidence="6 7">DSM 27406</strain>
    </source>
</reference>
<dbReference type="RefSeq" id="WP_073085661.1">
    <property type="nucleotide sequence ID" value="NZ_FRBL01000009.1"/>
</dbReference>
<dbReference type="STRING" id="1419482.SAMN05444266_109183"/>
<dbReference type="GO" id="GO:0030599">
    <property type="term" value="F:pectinesterase activity"/>
    <property type="evidence" value="ECO:0007669"/>
    <property type="project" value="UniProtKB-UniRule"/>
</dbReference>
<dbReference type="EC" id="3.1.1.11" evidence="4"/>
<dbReference type="PROSITE" id="PS51257">
    <property type="entry name" value="PROKAR_LIPOPROTEIN"/>
    <property type="match status" value="1"/>
</dbReference>
<keyword evidence="4" id="KW-0732">Signal</keyword>
<evidence type="ECO:0000313" key="7">
    <source>
        <dbReference type="Proteomes" id="UP000184420"/>
    </source>
</evidence>
<evidence type="ECO:0000256" key="2">
    <source>
        <dbReference type="ARBA" id="ARBA00022801"/>
    </source>
</evidence>
<feature type="chain" id="PRO_5011823354" description="Pectinesterase" evidence="4">
    <location>
        <begin position="19"/>
        <end position="352"/>
    </location>
</feature>
<organism evidence="6 7">
    <name type="scientific">Chitinophaga jiangningensis</name>
    <dbReference type="NCBI Taxonomy" id="1419482"/>
    <lineage>
        <taxon>Bacteria</taxon>
        <taxon>Pseudomonadati</taxon>
        <taxon>Bacteroidota</taxon>
        <taxon>Chitinophagia</taxon>
        <taxon>Chitinophagales</taxon>
        <taxon>Chitinophagaceae</taxon>
        <taxon>Chitinophaga</taxon>
    </lineage>
</organism>
<gene>
    <name evidence="6" type="ORF">SAMN05444266_109183</name>
</gene>
<dbReference type="InterPro" id="IPR012334">
    <property type="entry name" value="Pectin_lyas_fold"/>
</dbReference>
<dbReference type="UniPathway" id="UPA00545">
    <property type="reaction ID" value="UER00823"/>
</dbReference>
<comment type="catalytic activity">
    <reaction evidence="4">
        <text>[(1-&gt;4)-alpha-D-galacturonosyl methyl ester](n) + n H2O = [(1-&gt;4)-alpha-D-galacturonosyl](n) + n methanol + n H(+)</text>
        <dbReference type="Rhea" id="RHEA:22380"/>
        <dbReference type="Rhea" id="RHEA-COMP:14570"/>
        <dbReference type="Rhea" id="RHEA-COMP:14573"/>
        <dbReference type="ChEBI" id="CHEBI:15377"/>
        <dbReference type="ChEBI" id="CHEBI:15378"/>
        <dbReference type="ChEBI" id="CHEBI:17790"/>
        <dbReference type="ChEBI" id="CHEBI:140522"/>
        <dbReference type="ChEBI" id="CHEBI:140523"/>
        <dbReference type="EC" id="3.1.1.11"/>
    </reaction>
</comment>
<dbReference type="InterPro" id="IPR011050">
    <property type="entry name" value="Pectin_lyase_fold/virulence"/>
</dbReference>
<dbReference type="PANTHER" id="PTHR31321">
    <property type="entry name" value="ACYL-COA THIOESTER HYDROLASE YBHC-RELATED"/>
    <property type="match status" value="1"/>
</dbReference>
<evidence type="ECO:0000313" key="6">
    <source>
        <dbReference type="EMBL" id="SHM61057.1"/>
    </source>
</evidence>
<comment type="similarity">
    <text evidence="1">Belongs to the pectinesterase family.</text>
</comment>
<evidence type="ECO:0000256" key="4">
    <source>
        <dbReference type="RuleBase" id="RU000589"/>
    </source>
</evidence>
<feature type="signal peptide" evidence="4">
    <location>
        <begin position="1"/>
        <end position="18"/>
    </location>
</feature>
<dbReference type="PANTHER" id="PTHR31321:SF57">
    <property type="entry name" value="PECTINESTERASE 53-RELATED"/>
    <property type="match status" value="1"/>
</dbReference>
<proteinExistence type="inferred from homology"/>
<evidence type="ECO:0000256" key="3">
    <source>
        <dbReference type="ARBA" id="ARBA00023085"/>
    </source>
</evidence>
<dbReference type="PROSITE" id="PS00800">
    <property type="entry name" value="PECTINESTERASE_1"/>
    <property type="match status" value="1"/>
</dbReference>
<evidence type="ECO:0000256" key="1">
    <source>
        <dbReference type="ARBA" id="ARBA00008891"/>
    </source>
</evidence>
<name>A0A1M7K889_9BACT</name>
<evidence type="ECO:0000259" key="5">
    <source>
        <dbReference type="Pfam" id="PF01095"/>
    </source>
</evidence>
<dbReference type="Proteomes" id="UP000184420">
    <property type="component" value="Unassembled WGS sequence"/>
</dbReference>
<keyword evidence="7" id="KW-1185">Reference proteome</keyword>
<dbReference type="InterPro" id="IPR018040">
    <property type="entry name" value="Pectinesterase_Tyr_AS"/>
</dbReference>
<dbReference type="OrthoDB" id="9804686at2"/>
<comment type="pathway">
    <text evidence="4">Glycan metabolism; pectin degradation; 2-dehydro-3-deoxy-D-gluconate from pectin: step 1/5.</text>
</comment>
<dbReference type="Pfam" id="PF01095">
    <property type="entry name" value="Pectinesterase"/>
    <property type="match status" value="1"/>
</dbReference>
<keyword evidence="3 4" id="KW-0063">Aspartyl esterase</keyword>
<dbReference type="Gene3D" id="2.160.20.10">
    <property type="entry name" value="Single-stranded right-handed beta-helix, Pectin lyase-like"/>
    <property type="match status" value="1"/>
</dbReference>
<dbReference type="GO" id="GO:0042545">
    <property type="term" value="P:cell wall modification"/>
    <property type="evidence" value="ECO:0007669"/>
    <property type="project" value="UniProtKB-UniRule"/>
</dbReference>
<dbReference type="AlphaFoldDB" id="A0A1M7K889"/>
<dbReference type="EMBL" id="FRBL01000009">
    <property type="protein sequence ID" value="SHM61057.1"/>
    <property type="molecule type" value="Genomic_DNA"/>
</dbReference>